<keyword evidence="2" id="KW-1133">Transmembrane helix</keyword>
<evidence type="ECO:0000256" key="1">
    <source>
        <dbReference type="SAM" id="MobiDB-lite"/>
    </source>
</evidence>
<organism evidence="3 4">
    <name type="scientific">Marixanthomonas ophiurae</name>
    <dbReference type="NCBI Taxonomy" id="387659"/>
    <lineage>
        <taxon>Bacteria</taxon>
        <taxon>Pseudomonadati</taxon>
        <taxon>Bacteroidota</taxon>
        <taxon>Flavobacteriia</taxon>
        <taxon>Flavobacteriales</taxon>
        <taxon>Flavobacteriaceae</taxon>
        <taxon>Marixanthomonas</taxon>
    </lineage>
</organism>
<evidence type="ECO:0000256" key="2">
    <source>
        <dbReference type="SAM" id="Phobius"/>
    </source>
</evidence>
<protein>
    <recommendedName>
        <fullName evidence="5">Signal peptidase</fullName>
    </recommendedName>
</protein>
<reference evidence="3 4" key="1">
    <citation type="journal article" date="2007" name="Int. J. Syst. Evol. Microbiol.">
        <title>Marixanthomonas ophiurae gen. nov., sp. nov., a marine bacterium of the family Flavobacteriaceae isolated from a deep-sea brittle star.</title>
        <authorList>
            <person name="Romanenko L.A."/>
            <person name="Uchino M."/>
            <person name="Frolova G.M."/>
            <person name="Mikhailov V.V."/>
        </authorList>
    </citation>
    <scope>NUCLEOTIDE SEQUENCE [LARGE SCALE GENOMIC DNA]</scope>
    <source>
        <strain evidence="3 4">KMM 3046</strain>
    </source>
</reference>
<gene>
    <name evidence="3" type="ORF">DZ858_03860</name>
</gene>
<evidence type="ECO:0000313" key="3">
    <source>
        <dbReference type="EMBL" id="RFN59217.1"/>
    </source>
</evidence>
<dbReference type="RefSeq" id="WP_117158217.1">
    <property type="nucleotide sequence ID" value="NZ_QVID01000001.1"/>
</dbReference>
<proteinExistence type="predicted"/>
<comment type="caution">
    <text evidence="3">The sequence shown here is derived from an EMBL/GenBank/DDBJ whole genome shotgun (WGS) entry which is preliminary data.</text>
</comment>
<name>A0A3E1QAR4_9FLAO</name>
<evidence type="ECO:0008006" key="5">
    <source>
        <dbReference type="Google" id="ProtNLM"/>
    </source>
</evidence>
<keyword evidence="4" id="KW-1185">Reference proteome</keyword>
<sequence length="80" mass="8607">MRSRIIFILTIALSFYNSALSLGQSLAETSSGPPPPNEGGGTMNGPEFPIDDNIFILVGLGLALGIYFFIKKYRSNDIPA</sequence>
<feature type="transmembrane region" description="Helical" evidence="2">
    <location>
        <begin position="53"/>
        <end position="70"/>
    </location>
</feature>
<dbReference type="AlphaFoldDB" id="A0A3E1QAR4"/>
<dbReference type="EMBL" id="QVID01000001">
    <property type="protein sequence ID" value="RFN59217.1"/>
    <property type="molecule type" value="Genomic_DNA"/>
</dbReference>
<keyword evidence="2" id="KW-0812">Transmembrane</keyword>
<dbReference type="Proteomes" id="UP000261082">
    <property type="component" value="Unassembled WGS sequence"/>
</dbReference>
<accession>A0A3E1QAR4</accession>
<keyword evidence="2" id="KW-0472">Membrane</keyword>
<feature type="region of interest" description="Disordered" evidence="1">
    <location>
        <begin position="25"/>
        <end position="46"/>
    </location>
</feature>
<evidence type="ECO:0000313" key="4">
    <source>
        <dbReference type="Proteomes" id="UP000261082"/>
    </source>
</evidence>